<dbReference type="PROSITE" id="PS00211">
    <property type="entry name" value="ABC_TRANSPORTER_1"/>
    <property type="match status" value="1"/>
</dbReference>
<evidence type="ECO:0000256" key="4">
    <source>
        <dbReference type="ARBA" id="ARBA00022840"/>
    </source>
</evidence>
<dbReference type="PANTHER" id="PTHR43820:SF4">
    <property type="entry name" value="HIGH-AFFINITY BRANCHED-CHAIN AMINO ACID TRANSPORT ATP-BINDING PROTEIN LIVF"/>
    <property type="match status" value="1"/>
</dbReference>
<keyword evidence="5" id="KW-0029">Amino-acid transport</keyword>
<dbReference type="InterPro" id="IPR052156">
    <property type="entry name" value="BCAA_Transport_ATP-bd_LivF"/>
</dbReference>
<evidence type="ECO:0000256" key="1">
    <source>
        <dbReference type="ARBA" id="ARBA00005417"/>
    </source>
</evidence>
<dbReference type="PIRSF" id="PIRSF039137">
    <property type="entry name" value="ABC_branched_ATPase"/>
    <property type="match status" value="1"/>
</dbReference>
<dbReference type="Pfam" id="PF00005">
    <property type="entry name" value="ABC_tran"/>
    <property type="match status" value="1"/>
</dbReference>
<keyword evidence="2" id="KW-0813">Transport</keyword>
<evidence type="ECO:0000256" key="3">
    <source>
        <dbReference type="ARBA" id="ARBA00022741"/>
    </source>
</evidence>
<feature type="domain" description="ABC transporter" evidence="6">
    <location>
        <begin position="2"/>
        <end position="235"/>
    </location>
</feature>
<name>A0AAP4BC58_9FIRM</name>
<dbReference type="GO" id="GO:0015658">
    <property type="term" value="F:branched-chain amino acid transmembrane transporter activity"/>
    <property type="evidence" value="ECO:0007669"/>
    <property type="project" value="InterPro"/>
</dbReference>
<comment type="caution">
    <text evidence="7">The sequence shown here is derived from an EMBL/GenBank/DDBJ whole genome shotgun (WGS) entry which is preliminary data.</text>
</comment>
<dbReference type="SMART" id="SM00382">
    <property type="entry name" value="AAA"/>
    <property type="match status" value="1"/>
</dbReference>
<dbReference type="RefSeq" id="WP_283230224.1">
    <property type="nucleotide sequence ID" value="NZ_JASGBQ010000004.1"/>
</dbReference>
<dbReference type="InterPro" id="IPR003439">
    <property type="entry name" value="ABC_transporter-like_ATP-bd"/>
</dbReference>
<dbReference type="GO" id="GO:0015807">
    <property type="term" value="P:L-amino acid transport"/>
    <property type="evidence" value="ECO:0007669"/>
    <property type="project" value="TreeGrafter"/>
</dbReference>
<dbReference type="InterPro" id="IPR003593">
    <property type="entry name" value="AAA+_ATPase"/>
</dbReference>
<organism evidence="7 8">
    <name type="scientific">Fusibacillus kribbianus</name>
    <dbReference type="NCBI Taxonomy" id="3044208"/>
    <lineage>
        <taxon>Bacteria</taxon>
        <taxon>Bacillati</taxon>
        <taxon>Bacillota</taxon>
        <taxon>Clostridia</taxon>
        <taxon>Lachnospirales</taxon>
        <taxon>Lachnospiraceae</taxon>
        <taxon>Fusibacillus</taxon>
    </lineage>
</organism>
<accession>A0AAP4BC58</accession>
<dbReference type="InterPro" id="IPR030660">
    <property type="entry name" value="ABC_branched_ATPase_LivF/BraG"/>
</dbReference>
<dbReference type="Gene3D" id="3.40.50.300">
    <property type="entry name" value="P-loop containing nucleotide triphosphate hydrolases"/>
    <property type="match status" value="1"/>
</dbReference>
<keyword evidence="4 7" id="KW-0067">ATP-binding</keyword>
<comment type="similarity">
    <text evidence="1">Belongs to the ABC transporter superfamily.</text>
</comment>
<keyword evidence="8" id="KW-1185">Reference proteome</keyword>
<evidence type="ECO:0000256" key="2">
    <source>
        <dbReference type="ARBA" id="ARBA00022448"/>
    </source>
</evidence>
<reference evidence="7 8" key="1">
    <citation type="submission" date="2023-05" db="EMBL/GenBank/DDBJ databases">
        <title>[ruminococcus] sp. nov., isolated from a pig farm feces dump.</title>
        <authorList>
            <person name="Chang Y.-H."/>
        </authorList>
    </citation>
    <scope>NUCLEOTIDE SEQUENCE [LARGE SCALE GENOMIC DNA]</scope>
    <source>
        <strain evidence="7 8">YH-rum2234</strain>
    </source>
</reference>
<evidence type="ECO:0000256" key="5">
    <source>
        <dbReference type="ARBA" id="ARBA00022970"/>
    </source>
</evidence>
<dbReference type="GO" id="GO:0005524">
    <property type="term" value="F:ATP binding"/>
    <property type="evidence" value="ECO:0007669"/>
    <property type="project" value="UniProtKB-KW"/>
</dbReference>
<dbReference type="InterPro" id="IPR027417">
    <property type="entry name" value="P-loop_NTPase"/>
</dbReference>
<evidence type="ECO:0000313" key="8">
    <source>
        <dbReference type="Proteomes" id="UP001300383"/>
    </source>
</evidence>
<proteinExistence type="inferred from homology"/>
<dbReference type="PROSITE" id="PS50893">
    <property type="entry name" value="ABC_TRANSPORTER_2"/>
    <property type="match status" value="1"/>
</dbReference>
<gene>
    <name evidence="7" type="ORF">QJ036_04365</name>
</gene>
<dbReference type="CDD" id="cd03224">
    <property type="entry name" value="ABC_TM1139_LivF_branched"/>
    <property type="match status" value="1"/>
</dbReference>
<evidence type="ECO:0000259" key="6">
    <source>
        <dbReference type="PROSITE" id="PS50893"/>
    </source>
</evidence>
<evidence type="ECO:0000313" key="7">
    <source>
        <dbReference type="EMBL" id="MDI9241714.1"/>
    </source>
</evidence>
<sequence length="236" mass="25941">MLTIDSMNTYYGNIHALKGIDFDVNDGELVTLIGSNGAGKSTTLLTIAGVLKAASGSKIVFDGHDLTRMSAPQIVKMGVTLCPEGREVFPELSVEDNLRLGAYCRKDKKEIADSFDYVYDLFPRLVERKKQQAGTLSGGEQQMLAIGRALMNKPKLLMLDEPSMGLAPNLVLEIFSLIKEIHKQGTTILLVEQNANMALKIADRCYVLEVGTVKFHGDAKEMQNNDEVRKAYLGSK</sequence>
<dbReference type="EMBL" id="JASGBQ010000004">
    <property type="protein sequence ID" value="MDI9241714.1"/>
    <property type="molecule type" value="Genomic_DNA"/>
</dbReference>
<dbReference type="InterPro" id="IPR017871">
    <property type="entry name" value="ABC_transporter-like_CS"/>
</dbReference>
<protein>
    <submittedName>
        <fullName evidence="7">ABC transporter ATP-binding protein</fullName>
    </submittedName>
</protein>
<dbReference type="SUPFAM" id="SSF52540">
    <property type="entry name" value="P-loop containing nucleoside triphosphate hydrolases"/>
    <property type="match status" value="1"/>
</dbReference>
<dbReference type="Proteomes" id="UP001300383">
    <property type="component" value="Unassembled WGS sequence"/>
</dbReference>
<dbReference type="PANTHER" id="PTHR43820">
    <property type="entry name" value="HIGH-AFFINITY BRANCHED-CHAIN AMINO ACID TRANSPORT ATP-BINDING PROTEIN LIVF"/>
    <property type="match status" value="1"/>
</dbReference>
<dbReference type="GO" id="GO:0016887">
    <property type="term" value="F:ATP hydrolysis activity"/>
    <property type="evidence" value="ECO:0007669"/>
    <property type="project" value="InterPro"/>
</dbReference>
<dbReference type="AlphaFoldDB" id="A0AAP4BC58"/>
<keyword evidence="3" id="KW-0547">Nucleotide-binding</keyword>